<dbReference type="Proteomes" id="UP000653305">
    <property type="component" value="Unassembled WGS sequence"/>
</dbReference>
<reference evidence="2" key="1">
    <citation type="submission" date="2020-07" db="EMBL/GenBank/DDBJ databases">
        <title>Ethylene signaling mediates host invasion by parasitic plants.</title>
        <authorList>
            <person name="Yoshida S."/>
        </authorList>
    </citation>
    <scope>NUCLEOTIDE SEQUENCE</scope>
    <source>
        <strain evidence="2">Okayama</strain>
    </source>
</reference>
<feature type="compositionally biased region" description="Basic residues" evidence="1">
    <location>
        <begin position="1"/>
        <end position="10"/>
    </location>
</feature>
<keyword evidence="3" id="KW-1185">Reference proteome</keyword>
<protein>
    <submittedName>
        <fullName evidence="2">Dof zinc finger protein dof1.5</fullName>
    </submittedName>
</protein>
<evidence type="ECO:0000313" key="2">
    <source>
        <dbReference type="EMBL" id="GFP89593.1"/>
    </source>
</evidence>
<evidence type="ECO:0000313" key="3">
    <source>
        <dbReference type="Proteomes" id="UP000653305"/>
    </source>
</evidence>
<sequence>MMKKRARIQRWIRSQTRSSHAQGAKAWRPSFVTSTTTTLISPGTFARPARGTGPPAGPSAMCPSALAAGKPSRRSGAYRRMAACLTHPPWVSKGWRSGERRSTAVLGISFRRRG</sequence>
<gene>
    <name evidence="2" type="ORF">PHJA_001103000</name>
</gene>
<organism evidence="2 3">
    <name type="scientific">Phtheirospermum japonicum</name>
    <dbReference type="NCBI Taxonomy" id="374723"/>
    <lineage>
        <taxon>Eukaryota</taxon>
        <taxon>Viridiplantae</taxon>
        <taxon>Streptophyta</taxon>
        <taxon>Embryophyta</taxon>
        <taxon>Tracheophyta</taxon>
        <taxon>Spermatophyta</taxon>
        <taxon>Magnoliopsida</taxon>
        <taxon>eudicotyledons</taxon>
        <taxon>Gunneridae</taxon>
        <taxon>Pentapetalae</taxon>
        <taxon>asterids</taxon>
        <taxon>lamiids</taxon>
        <taxon>Lamiales</taxon>
        <taxon>Orobanchaceae</taxon>
        <taxon>Orobanchaceae incertae sedis</taxon>
        <taxon>Phtheirospermum</taxon>
    </lineage>
</organism>
<evidence type="ECO:0000256" key="1">
    <source>
        <dbReference type="SAM" id="MobiDB-lite"/>
    </source>
</evidence>
<accession>A0A830C0H6</accession>
<feature type="compositionally biased region" description="Polar residues" evidence="1">
    <location>
        <begin position="12"/>
        <end position="21"/>
    </location>
</feature>
<name>A0A830C0H6_9LAMI</name>
<feature type="region of interest" description="Disordered" evidence="1">
    <location>
        <begin position="1"/>
        <end position="61"/>
    </location>
</feature>
<dbReference type="EMBL" id="BMAC01000196">
    <property type="protein sequence ID" value="GFP89593.1"/>
    <property type="molecule type" value="Genomic_DNA"/>
</dbReference>
<dbReference type="AlphaFoldDB" id="A0A830C0H6"/>
<comment type="caution">
    <text evidence="2">The sequence shown here is derived from an EMBL/GenBank/DDBJ whole genome shotgun (WGS) entry which is preliminary data.</text>
</comment>
<proteinExistence type="predicted"/>